<gene>
    <name evidence="1" type="ORF">IE53DRAFT_381828</name>
</gene>
<reference evidence="1 2" key="1">
    <citation type="journal article" date="2018" name="Mol. Biol. Evol.">
        <title>Broad Genomic Sampling Reveals a Smut Pathogenic Ancestry of the Fungal Clade Ustilaginomycotina.</title>
        <authorList>
            <person name="Kijpornyongpan T."/>
            <person name="Mondo S.J."/>
            <person name="Barry K."/>
            <person name="Sandor L."/>
            <person name="Lee J."/>
            <person name="Lipzen A."/>
            <person name="Pangilinan J."/>
            <person name="LaButti K."/>
            <person name="Hainaut M."/>
            <person name="Henrissat B."/>
            <person name="Grigoriev I.V."/>
            <person name="Spatafora J.W."/>
            <person name="Aime M.C."/>
        </authorList>
    </citation>
    <scope>NUCLEOTIDE SEQUENCE [LARGE SCALE GENOMIC DNA]</scope>
    <source>
        <strain evidence="1 2">SA 807</strain>
    </source>
</reference>
<dbReference type="Proteomes" id="UP000245626">
    <property type="component" value="Unassembled WGS sequence"/>
</dbReference>
<sequence length="1856" mass="204261">MAALGCRSFSFWDGLDWDDCFRDRVLNTLLPLLLISASSFSFILHSFRSSSRKARTAESVAKLDPSASSFTIPQTGTQVNGHSSVQSNLSLPSRTQSSLLVKILSSILPWNSSRIFTSRSRSVSLSSRSGILANSSSSTDSSEAALEVFRTENAVILNEVHLTPIDKTSEQEKAKFRSLELVKRLIEVAGSVLLATSHATAWAMHARNWSWDVSWGALWIYFAVLSSYTLASKHSLFTHKAFMLISYFILSMFNLRTSLLEFFRARSPISEELLILASVQAGLAIVTLIPTLFFPLQSRLPIELRAIYSTINPQTQHGEARTAFPSPNLHPTDQDEACQRDGIHSEMQEKEEADSAPLLPPEDKASLFSRAIFGFVTPAIVKHYKVQFTLPAIPDLPAGDKAAAVVAAFRARSSKRHAAASSGEVMDSGKLLPSSAPLWRRLVRHFLGLLLLQMLWAAAEATLVLSPAFFLNKILAYIAERGERIKNGTLDEGPPVHIAVLYAFGMLSGQILTSISASQALFIGRRICIRLRAILITEIVTKSLRRKDSGGAKDKKLEGGEEEEGAEDHDADDDNDKKQGGEKGDDVRATDGQVVNLISVDVFKVSEICAYLHYLFPKTPITITLCVVYLVSLLGWSAVLGFAIFIISVPLQVFASSWFVKLQKQLLETTDQRLNLATEVLSCIKTVKFFAWERSFNERMDATRQKELKVLSYRFMAWLLNTFTYMGTPMLVTCVTFGAHTKIFKQTLTAETTFTALALFNTLRNPLDALPDMVVQTLNSLVSVRRIDKYLREEETMKYNQLLTNDEDRLPNDPVVGFQDASFCYSESDEEIEAGAFCLRDINLTFPVGELSIIAGPVGSGKTSLLLSFLGETRQLSGRTFMPCPVARALAPVDPATGLSESVSYCSQSPWLLGTTLKENILFGSKWDERRYRACIKACALEPDLKILEYGDETEVGEKGTSLSGGQKARIALARAFYSSAKHILIDDALSAVDAHTAKHLFQHCLKGSLAKGRTILLVTHAISLCLPGAAFAVAMDDGRVVAAGTPAAVSATGVFGDEGLSTNGDGGSETEDRGDLTFEHLAEGGQEAVDRAEMQKRLEKKKAHANEETYASGSIGAKTYGLYLGSVARKKLAVVLCWFSLVLIFVSVRAIDISSGAWLMKWAGAHDYKEKLAANDATSAFSMASAQQVAQPLYVAPQWNDFQTMRPSFNLGYLGGLVNVSSSSFSSFLSPSTTTRGEPEGILLASATSPQLVMSAASLGASRQPEKSAEDLDTYYLYVYFAITVAFVFLAVFRDAYEFFMSLRASRIIYRKLINAILNAKPSFFDKTPIGRIMNRLSKDIETIDQEMAVSILFLMDCVLSCTAILLLICYTTPLFAFVAIVIMAIYYVIGTLYIVSSRDLKRVESVQRSPIYTVVGEVLQGAVTIRAYGDAGRFTRHCLRLVDKANRAFFFLWYENRWLSIRVDVAGAFVAFIASLFLLSRPDIEASLAGFTLAYAITFVDSVLWIVRMYTMVEINMNSVERIGEYLDLESEKQDGVEPPAYWPSSEGSIVVENLSVRYTAEFPRVLSGVNLEIKPREKVGIVGRTGSGKSTLALCFFRFLEAEEGAIYIDGIDISTVPLKTLRQKLTVIPQDAQLFSGTVRSNLDPFNTFEDAELWMALQRCRLASTETPAVSRAVSRAPSRPGSPGLSSDPVRGEGEEEQIDVSARTNVITSLDDPVLQGGKNLSAGQRQLLALARGLLKLRDSKILLLDESTANLDSASDAMIQKTIRSEMAPQATIITIAHRIKTIVDYDKICVLDKGKVVEFGSPKQLIDTEGGIFRSLCEQSGEMTELYRMAEQAEEERSKADGKSPK</sequence>
<keyword evidence="2" id="KW-1185">Reference proteome</keyword>
<name>A0ACD0NPT7_9BASI</name>
<proteinExistence type="predicted"/>
<evidence type="ECO:0000313" key="2">
    <source>
        <dbReference type="Proteomes" id="UP000245626"/>
    </source>
</evidence>
<protein>
    <submittedName>
        <fullName evidence="1">YBT1</fullName>
    </submittedName>
</protein>
<organism evidence="1 2">
    <name type="scientific">Violaceomyces palustris</name>
    <dbReference type="NCBI Taxonomy" id="1673888"/>
    <lineage>
        <taxon>Eukaryota</taxon>
        <taxon>Fungi</taxon>
        <taxon>Dikarya</taxon>
        <taxon>Basidiomycota</taxon>
        <taxon>Ustilaginomycotina</taxon>
        <taxon>Ustilaginomycetes</taxon>
        <taxon>Violaceomycetales</taxon>
        <taxon>Violaceomycetaceae</taxon>
        <taxon>Violaceomyces</taxon>
    </lineage>
</organism>
<evidence type="ECO:0000313" key="1">
    <source>
        <dbReference type="EMBL" id="PWN47828.1"/>
    </source>
</evidence>
<dbReference type="EMBL" id="KZ820329">
    <property type="protein sequence ID" value="PWN47828.1"/>
    <property type="molecule type" value="Genomic_DNA"/>
</dbReference>
<accession>A0ACD0NPT7</accession>